<dbReference type="AlphaFoldDB" id="A0A1I7TLD6"/>
<evidence type="ECO:0000256" key="2">
    <source>
        <dbReference type="ARBA" id="ARBA00023125"/>
    </source>
</evidence>
<evidence type="ECO:0000256" key="6">
    <source>
        <dbReference type="SAM" id="MobiDB-lite"/>
    </source>
</evidence>
<dbReference type="InterPro" id="IPR008967">
    <property type="entry name" value="p53-like_TF_DNA-bd_sf"/>
</dbReference>
<keyword evidence="8" id="KW-1185">Reference proteome</keyword>
<keyword evidence="3" id="KW-0804">Transcription</keyword>
<dbReference type="Proteomes" id="UP000095282">
    <property type="component" value="Unplaced"/>
</dbReference>
<proteinExistence type="predicted"/>
<protein>
    <submittedName>
        <fullName evidence="9">T-box domain-containing protein</fullName>
    </submittedName>
</protein>
<feature type="compositionally biased region" description="Basic and acidic residues" evidence="6">
    <location>
        <begin position="342"/>
        <end position="360"/>
    </location>
</feature>
<dbReference type="GO" id="GO:0045893">
    <property type="term" value="P:positive regulation of DNA-templated transcription"/>
    <property type="evidence" value="ECO:0007669"/>
    <property type="project" value="InterPro"/>
</dbReference>
<dbReference type="InterPro" id="IPR036960">
    <property type="entry name" value="T-box_sf"/>
</dbReference>
<dbReference type="InterPro" id="IPR046360">
    <property type="entry name" value="T-box_DNA-bd"/>
</dbReference>
<comment type="subcellular location">
    <subcellularLocation>
        <location evidence="5">Nucleus</location>
    </subcellularLocation>
</comment>
<evidence type="ECO:0000256" key="4">
    <source>
        <dbReference type="ARBA" id="ARBA00023242"/>
    </source>
</evidence>
<dbReference type="PROSITE" id="PS50252">
    <property type="entry name" value="TBOX_3"/>
    <property type="match status" value="1"/>
</dbReference>
<dbReference type="Pfam" id="PF00907">
    <property type="entry name" value="T-box"/>
    <property type="match status" value="1"/>
</dbReference>
<sequence length="381" mass="43645">MDSFYTIEIKQEAVDTDAIEMEQDIKMDPFASVVIKQEPADTVAIEMEQDIQMDPFASVEIKQEPADTVAIEMKQDIKMEPFYTVEIKKEPVDSVAIKMEQDNKTLQNVEKNTTEMTEQKETNLINVKTESVDTFGIKIEPVDTFGIEIEPMNTVKVEEPTNTFDIENKPMERVTIQEEPIVTVAVSNPSQWETTGMKSVTATTQRSRPKPQFGFVVSGLCPQEQYRFFMKIELVDCFKYKYRADLGMFCRQSIEETTPEHMKPAYIEHHLELMPGSFWTSYPIVFSELILSTAKKCKSDTIQVLTRRAYQASLVIKNADGSIVKEFCDPLHSFVIVSHSHKNYEKETEKPRSPTKRPNEDTAGDGMPAHKMMKRETDNCE</sequence>
<evidence type="ECO:0000259" key="7">
    <source>
        <dbReference type="PROSITE" id="PS50252"/>
    </source>
</evidence>
<keyword evidence="2 5" id="KW-0238">DNA-binding</keyword>
<dbReference type="GO" id="GO:0005634">
    <property type="term" value="C:nucleus"/>
    <property type="evidence" value="ECO:0007669"/>
    <property type="project" value="UniProtKB-SubCell"/>
</dbReference>
<dbReference type="GO" id="GO:0003700">
    <property type="term" value="F:DNA-binding transcription factor activity"/>
    <property type="evidence" value="ECO:0007669"/>
    <property type="project" value="InterPro"/>
</dbReference>
<organism evidence="8 9">
    <name type="scientific">Caenorhabditis tropicalis</name>
    <dbReference type="NCBI Taxonomy" id="1561998"/>
    <lineage>
        <taxon>Eukaryota</taxon>
        <taxon>Metazoa</taxon>
        <taxon>Ecdysozoa</taxon>
        <taxon>Nematoda</taxon>
        <taxon>Chromadorea</taxon>
        <taxon>Rhabditida</taxon>
        <taxon>Rhabditina</taxon>
        <taxon>Rhabditomorpha</taxon>
        <taxon>Rhabditoidea</taxon>
        <taxon>Rhabditidae</taxon>
        <taxon>Peloderinae</taxon>
        <taxon>Caenorhabditis</taxon>
    </lineage>
</organism>
<evidence type="ECO:0000313" key="9">
    <source>
        <dbReference type="WBParaSite" id="Csp11.Scaffold628.g7068.t1"/>
    </source>
</evidence>
<dbReference type="Gene3D" id="2.60.40.820">
    <property type="entry name" value="Transcription factor, T-box"/>
    <property type="match status" value="1"/>
</dbReference>
<evidence type="ECO:0000256" key="1">
    <source>
        <dbReference type="ARBA" id="ARBA00023015"/>
    </source>
</evidence>
<name>A0A1I7TLD6_9PELO</name>
<dbReference type="SUPFAM" id="SSF49417">
    <property type="entry name" value="p53-like transcription factors"/>
    <property type="match status" value="1"/>
</dbReference>
<evidence type="ECO:0000313" key="8">
    <source>
        <dbReference type="Proteomes" id="UP000095282"/>
    </source>
</evidence>
<feature type="domain" description="T-box" evidence="7">
    <location>
        <begin position="200"/>
        <end position="361"/>
    </location>
</feature>
<evidence type="ECO:0000256" key="3">
    <source>
        <dbReference type="ARBA" id="ARBA00023163"/>
    </source>
</evidence>
<feature type="region of interest" description="Disordered" evidence="6">
    <location>
        <begin position="342"/>
        <end position="381"/>
    </location>
</feature>
<accession>A0A1I7TLD6</accession>
<reference evidence="9" key="1">
    <citation type="submission" date="2016-11" db="UniProtKB">
        <authorList>
            <consortium name="WormBaseParasite"/>
        </authorList>
    </citation>
    <scope>IDENTIFICATION</scope>
</reference>
<evidence type="ECO:0000256" key="5">
    <source>
        <dbReference type="PROSITE-ProRule" id="PRU00201"/>
    </source>
</evidence>
<dbReference type="WBParaSite" id="Csp11.Scaffold628.g7068.t1">
    <property type="protein sequence ID" value="Csp11.Scaffold628.g7068.t1"/>
    <property type="gene ID" value="Csp11.Scaffold628.g7068"/>
</dbReference>
<keyword evidence="1" id="KW-0805">Transcription regulation</keyword>
<keyword evidence="4 5" id="KW-0539">Nucleus</keyword>
<comment type="caution">
    <text evidence="5">Lacks conserved residue(s) required for the propagation of feature annotation.</text>
</comment>
<dbReference type="GO" id="GO:0003677">
    <property type="term" value="F:DNA binding"/>
    <property type="evidence" value="ECO:0007669"/>
    <property type="project" value="UniProtKB-UniRule"/>
</dbReference>